<comment type="caution">
    <text evidence="1">The sequence shown here is derived from an EMBL/GenBank/DDBJ whole genome shotgun (WGS) entry which is preliminary data.</text>
</comment>
<dbReference type="Proteomes" id="UP000314294">
    <property type="component" value="Unassembled WGS sequence"/>
</dbReference>
<sequence length="233" mass="24577">MDLVPGAACTSVLRLFPSPFSRSEAVDIVADLEPARLAVLDRAGSVNLQPSVPGVSALAWDSGMSTDAPLGDGKIPKERGRSLLEGTNKSYSFSQRLSVYLLLDFQDNGAGCSHIASVKDVYGGRDAAQATCPGQFRYKGDAGRAASIPPPPHRSIPAAPFKLTSSACFLSAFSRSYWVMSCSLSSFSSSSSTSCSWFSANTESRFSSTATTSGISSFTTSSSYFPMSLSNSR</sequence>
<proteinExistence type="predicted"/>
<name>A0A4Z2GX12_9TELE</name>
<gene>
    <name evidence="1" type="ORF">EYF80_032107</name>
</gene>
<evidence type="ECO:0000313" key="1">
    <source>
        <dbReference type="EMBL" id="TNN57645.1"/>
    </source>
</evidence>
<dbReference type="EMBL" id="SRLO01000399">
    <property type="protein sequence ID" value="TNN57645.1"/>
    <property type="molecule type" value="Genomic_DNA"/>
</dbReference>
<accession>A0A4Z2GX12</accession>
<evidence type="ECO:0000313" key="2">
    <source>
        <dbReference type="Proteomes" id="UP000314294"/>
    </source>
</evidence>
<dbReference type="AlphaFoldDB" id="A0A4Z2GX12"/>
<keyword evidence="2" id="KW-1185">Reference proteome</keyword>
<reference evidence="1 2" key="1">
    <citation type="submission" date="2019-03" db="EMBL/GenBank/DDBJ databases">
        <title>First draft genome of Liparis tanakae, snailfish: a comprehensive survey of snailfish specific genes.</title>
        <authorList>
            <person name="Kim W."/>
            <person name="Song I."/>
            <person name="Jeong J.-H."/>
            <person name="Kim D."/>
            <person name="Kim S."/>
            <person name="Ryu S."/>
            <person name="Song J.Y."/>
            <person name="Lee S.K."/>
        </authorList>
    </citation>
    <scope>NUCLEOTIDE SEQUENCE [LARGE SCALE GENOMIC DNA]</scope>
    <source>
        <tissue evidence="1">Muscle</tissue>
    </source>
</reference>
<protein>
    <submittedName>
        <fullName evidence="1">Uncharacterized protein</fullName>
    </submittedName>
</protein>
<organism evidence="1 2">
    <name type="scientific">Liparis tanakae</name>
    <name type="common">Tanaka's snailfish</name>
    <dbReference type="NCBI Taxonomy" id="230148"/>
    <lineage>
        <taxon>Eukaryota</taxon>
        <taxon>Metazoa</taxon>
        <taxon>Chordata</taxon>
        <taxon>Craniata</taxon>
        <taxon>Vertebrata</taxon>
        <taxon>Euteleostomi</taxon>
        <taxon>Actinopterygii</taxon>
        <taxon>Neopterygii</taxon>
        <taxon>Teleostei</taxon>
        <taxon>Neoteleostei</taxon>
        <taxon>Acanthomorphata</taxon>
        <taxon>Eupercaria</taxon>
        <taxon>Perciformes</taxon>
        <taxon>Cottioidei</taxon>
        <taxon>Cottales</taxon>
        <taxon>Liparidae</taxon>
        <taxon>Liparis</taxon>
    </lineage>
</organism>